<dbReference type="InterPro" id="IPR013094">
    <property type="entry name" value="AB_hydrolase_3"/>
</dbReference>
<dbReference type="GO" id="GO:0016787">
    <property type="term" value="F:hydrolase activity"/>
    <property type="evidence" value="ECO:0007669"/>
    <property type="project" value="UniProtKB-KW"/>
</dbReference>
<dbReference type="Pfam" id="PF07859">
    <property type="entry name" value="Abhydrolase_3"/>
    <property type="match status" value="1"/>
</dbReference>
<keyword evidence="1" id="KW-0378">Hydrolase</keyword>
<proteinExistence type="predicted"/>
<dbReference type="PANTHER" id="PTHR48081:SF8">
    <property type="entry name" value="ALPHA_BETA HYDROLASE FOLD-3 DOMAIN-CONTAINING PROTEIN-RELATED"/>
    <property type="match status" value="1"/>
</dbReference>
<dbReference type="AlphaFoldDB" id="A0A8H7S643"/>
<gene>
    <name evidence="3" type="ORF">INT45_007195</name>
</gene>
<evidence type="ECO:0000313" key="4">
    <source>
        <dbReference type="Proteomes" id="UP000646827"/>
    </source>
</evidence>
<dbReference type="PANTHER" id="PTHR48081">
    <property type="entry name" value="AB HYDROLASE SUPERFAMILY PROTEIN C4A8.06C"/>
    <property type="match status" value="1"/>
</dbReference>
<dbReference type="InterPro" id="IPR029058">
    <property type="entry name" value="AB_hydrolase_fold"/>
</dbReference>
<dbReference type="SUPFAM" id="SSF53474">
    <property type="entry name" value="alpha/beta-Hydrolases"/>
    <property type="match status" value="1"/>
</dbReference>
<dbReference type="OrthoDB" id="433474at2759"/>
<evidence type="ECO:0000256" key="1">
    <source>
        <dbReference type="ARBA" id="ARBA00022801"/>
    </source>
</evidence>
<accession>A0A8H7S643</accession>
<feature type="domain" description="Alpha/beta hydrolase fold-3" evidence="2">
    <location>
        <begin position="87"/>
        <end position="323"/>
    </location>
</feature>
<comment type="caution">
    <text evidence="3">The sequence shown here is derived from an EMBL/GenBank/DDBJ whole genome shotgun (WGS) entry which is preliminary data.</text>
</comment>
<dbReference type="Proteomes" id="UP000646827">
    <property type="component" value="Unassembled WGS sequence"/>
</dbReference>
<keyword evidence="4" id="KW-1185">Reference proteome</keyword>
<reference evidence="3 4" key="1">
    <citation type="submission" date="2020-12" db="EMBL/GenBank/DDBJ databases">
        <title>Metabolic potential, ecology and presence of endohyphal bacteria is reflected in genomic diversity of Mucoromycotina.</title>
        <authorList>
            <person name="Muszewska A."/>
            <person name="Okrasinska A."/>
            <person name="Steczkiewicz K."/>
            <person name="Drgas O."/>
            <person name="Orlowska M."/>
            <person name="Perlinska-Lenart U."/>
            <person name="Aleksandrzak-Piekarczyk T."/>
            <person name="Szatraj K."/>
            <person name="Zielenkiewicz U."/>
            <person name="Pilsyk S."/>
            <person name="Malc E."/>
            <person name="Mieczkowski P."/>
            <person name="Kruszewska J.S."/>
            <person name="Biernat P."/>
            <person name="Pawlowska J."/>
        </authorList>
    </citation>
    <scope>NUCLEOTIDE SEQUENCE [LARGE SCALE GENOMIC DNA]</scope>
    <source>
        <strain evidence="3 4">CBS 142.35</strain>
    </source>
</reference>
<name>A0A8H7S643_9FUNG</name>
<protein>
    <recommendedName>
        <fullName evidence="2">Alpha/beta hydrolase fold-3 domain-containing protein</fullName>
    </recommendedName>
</protein>
<dbReference type="Gene3D" id="3.40.50.1820">
    <property type="entry name" value="alpha/beta hydrolase"/>
    <property type="match status" value="1"/>
</dbReference>
<dbReference type="InterPro" id="IPR050300">
    <property type="entry name" value="GDXG_lipolytic_enzyme"/>
</dbReference>
<evidence type="ECO:0000313" key="3">
    <source>
        <dbReference type="EMBL" id="KAG2222178.1"/>
    </source>
</evidence>
<sequence length="428" mass="48408">MDSVRKQLRKLPPGAVIKVLRKVFAYPAPAARMILNDITRPRKSHKPWIHKVAWNNAWSGCWIGEHVNKLDDIALKRRIDQADIIFFNVHGGGFRLGTCTMYMDTYIRWITFLKKKYNLNALIMSIDYRLAPEYKYPSPVEDVVKAYEHLVQTIGVEPERVVVTGDSAGASLLLEMLFLTHDPSMFEIVTDDPEEEDIGGPMINELPRPAGAVFVSPLVTDETTSESWRVNVKYDYISQNTAKVIKRDYFEKTTNEPDGPTEASPILGIAKLQTGFHAFLPEQVLMYVGNKEVLRDDALDLAEKAEQDGVQWESIVEDCVHDWFCVREVVKDKALLDRADTVFADFCYRTVVAPREGRAVDELSARRASEGLEAVPEGNEEVEEYDDSSSEEFHEALSTTDTELEAAVLKKLEDQLPTARSSTLTVYV</sequence>
<organism evidence="3 4">
    <name type="scientific">Circinella minor</name>
    <dbReference type="NCBI Taxonomy" id="1195481"/>
    <lineage>
        <taxon>Eukaryota</taxon>
        <taxon>Fungi</taxon>
        <taxon>Fungi incertae sedis</taxon>
        <taxon>Mucoromycota</taxon>
        <taxon>Mucoromycotina</taxon>
        <taxon>Mucoromycetes</taxon>
        <taxon>Mucorales</taxon>
        <taxon>Lichtheimiaceae</taxon>
        <taxon>Circinella</taxon>
    </lineage>
</organism>
<dbReference type="EMBL" id="JAEPRB010000090">
    <property type="protein sequence ID" value="KAG2222178.1"/>
    <property type="molecule type" value="Genomic_DNA"/>
</dbReference>
<evidence type="ECO:0000259" key="2">
    <source>
        <dbReference type="Pfam" id="PF07859"/>
    </source>
</evidence>